<name>A0A2L1CAJ4_METMI</name>
<evidence type="ECO:0000259" key="1">
    <source>
        <dbReference type="Pfam" id="PF04071"/>
    </source>
</evidence>
<dbReference type="Proteomes" id="UP000239462">
    <property type="component" value="Chromosome"/>
</dbReference>
<protein>
    <submittedName>
        <fullName evidence="2">Cysteine-rich small domain protein</fullName>
    </submittedName>
</protein>
<reference evidence="5" key="1">
    <citation type="journal article" date="2018" name="Genome Announc.">
        <title>Complete Genome Sequence of the Methanococcus maripaludis Type Strain JJ (DSM 2067), a Model for Selenoprotein Synthesis in Archaea.</title>
        <authorList>
            <person name="Poehlein A."/>
            <person name="Heym D."/>
            <person name="Quitzke V."/>
            <person name="Fersch J."/>
            <person name="Daniel R."/>
            <person name="Rother M."/>
        </authorList>
    </citation>
    <scope>NUCLEOTIDE SEQUENCE [LARGE SCALE GENOMIC DNA]</scope>
    <source>
        <strain evidence="5">DSM 2067</strain>
    </source>
</reference>
<proteinExistence type="predicted"/>
<sequence>MIDLAKDHLKKVLSLCGANRDCEYYPCHYENQSCLWCYCPFYPCEDENLGEFVKRKDGSLIWSCMKCNWIHKPEIASEVLKEITELTKDKNINDSIEFIDNHEILMNIKRRVEEKLGKDNSV</sequence>
<evidence type="ECO:0000313" key="4">
    <source>
        <dbReference type="EMBL" id="MBB6497513.1"/>
    </source>
</evidence>
<evidence type="ECO:0000313" key="5">
    <source>
        <dbReference type="Proteomes" id="UP000239462"/>
    </source>
</evidence>
<dbReference type="EMBL" id="JACDUO010000002">
    <property type="protein sequence ID" value="MBA2864663.1"/>
    <property type="molecule type" value="Genomic_DNA"/>
</dbReference>
<dbReference type="InterPro" id="IPR007212">
    <property type="entry name" value="Zf-like"/>
</dbReference>
<gene>
    <name evidence="3" type="ORF">HNP94_001685</name>
    <name evidence="4" type="ORF">HNP96_001556</name>
    <name evidence="2" type="ORF">MMJJ_08300</name>
</gene>
<evidence type="ECO:0000313" key="3">
    <source>
        <dbReference type="EMBL" id="MBA2864663.1"/>
    </source>
</evidence>
<accession>A0A2L1CAJ4</accession>
<evidence type="ECO:0000313" key="7">
    <source>
        <dbReference type="Proteomes" id="UP000590564"/>
    </source>
</evidence>
<evidence type="ECO:0000313" key="6">
    <source>
        <dbReference type="Proteomes" id="UP000567099"/>
    </source>
</evidence>
<feature type="domain" description="Cysteine-rich small" evidence="1">
    <location>
        <begin position="15"/>
        <end position="90"/>
    </location>
</feature>
<reference evidence="2" key="2">
    <citation type="submission" date="2018-02" db="EMBL/GenBank/DDBJ databases">
        <title>Complete genome sequence of the Methanococcus maripaludis type strain JJ (DSM 2067), a model for selenoprotein synthesis in Archaea.</title>
        <authorList>
            <person name="Poehlein A."/>
            <person name="Heym D."/>
            <person name="Quitzke V."/>
            <person name="Fersch J."/>
            <person name="Daniel R."/>
            <person name="Rother M."/>
        </authorList>
    </citation>
    <scope>NUCLEOTIDE SEQUENCE [LARGE SCALE GENOMIC DNA]</scope>
    <source>
        <strain evidence="2">DSM 2067</strain>
    </source>
</reference>
<dbReference type="Proteomes" id="UP000590564">
    <property type="component" value="Unassembled WGS sequence"/>
</dbReference>
<evidence type="ECO:0000313" key="2">
    <source>
        <dbReference type="EMBL" id="AVB76240.1"/>
    </source>
</evidence>
<dbReference type="Pfam" id="PF04071">
    <property type="entry name" value="zf-like"/>
    <property type="match status" value="1"/>
</dbReference>
<dbReference type="EMBL" id="JACHED010000003">
    <property type="protein sequence ID" value="MBB6497513.1"/>
    <property type="molecule type" value="Genomic_DNA"/>
</dbReference>
<dbReference type="GeneID" id="36101917"/>
<dbReference type="AlphaFoldDB" id="A0A2L1CAJ4"/>
<dbReference type="RefSeq" id="WP_104837800.1">
    <property type="nucleotide sequence ID" value="NZ_CP026606.1"/>
</dbReference>
<dbReference type="KEGG" id="mmad:MMJJ_08300"/>
<reference evidence="3 6" key="3">
    <citation type="submission" date="2020-07" db="EMBL/GenBank/DDBJ databases">
        <title>Genomic Encyclopedia of Type Strains, Phase IV (KMG-V): Genome sequencing to study the core and pangenomes of soil and plant-associated prokaryotes.</title>
        <authorList>
            <person name="Whitman W."/>
        </authorList>
    </citation>
    <scope>NUCLEOTIDE SEQUENCE [LARGE SCALE GENOMIC DNA]</scope>
    <source>
        <strain evidence="3 6">C13</strain>
        <strain evidence="4 7">D1</strain>
    </source>
</reference>
<dbReference type="Proteomes" id="UP000567099">
    <property type="component" value="Unassembled WGS sequence"/>
</dbReference>
<organism evidence="2 5">
    <name type="scientific">Methanococcus maripaludis</name>
    <name type="common">Methanococcus deltae</name>
    <dbReference type="NCBI Taxonomy" id="39152"/>
    <lineage>
        <taxon>Archaea</taxon>
        <taxon>Methanobacteriati</taxon>
        <taxon>Methanobacteriota</taxon>
        <taxon>Methanomada group</taxon>
        <taxon>Methanococci</taxon>
        <taxon>Methanococcales</taxon>
        <taxon>Methanococcaceae</taxon>
        <taxon>Methanococcus</taxon>
    </lineage>
</organism>
<dbReference type="EMBL" id="CP026606">
    <property type="protein sequence ID" value="AVB76240.1"/>
    <property type="molecule type" value="Genomic_DNA"/>
</dbReference>